<feature type="compositionally biased region" description="Basic and acidic residues" evidence="1">
    <location>
        <begin position="216"/>
        <end position="243"/>
    </location>
</feature>
<dbReference type="InterPro" id="IPR029357">
    <property type="entry name" value="SPATA7"/>
</dbReference>
<feature type="compositionally biased region" description="Basic residues" evidence="1">
    <location>
        <begin position="562"/>
        <end position="571"/>
    </location>
</feature>
<sequence length="609" mass="68979">MRRNNAKSKVPVYNPGRGITGQTLLYQHMSNHYRRILNAKKSIDTAPPVTYKPKNNNCSTSSASNKFSVNKKCVGGTISPALTERTTSTCSNGGSLWGAESCFVRKNEDTRDNDCTRTVRSDVNPDNSEMKLINHLQLGAKSGTTSSLWKDAERRSNSSIYKSPYQTKNTVHNSTGNLKKQTSDKNTKFSAVKRKLPLKNGEMEKQDKTGAVSDVKCSDRPSRVEPEVCNSRRQDNTDARPRENNQTSSRDSAYNGGVSSLPESRSPTPDQRRQKNYYHSKDVDRYYDMGTNENIIIPNLKLTDNQKTDRHHSPERDIHKCDSQIMIGSDHDLRGRQLNYKDDSSSLSKNSSNEEERDYLKKKIKEEALYTNFIRDITAEVLERGLFTNKALKKIMKRHVLSNLWLLDEDRMLVEIDRLRSQLGIPDDEDLTNIKVGSTGSTADIDERCSVASDSEFTPPRAPKKETEHNKRPLLNKSNITKKHGEIFPKSVSDVMYQRGESKDIGLDSGSEEEDGDVISVIQVTKLVRDKPDRNKETSDGSENVTQGHSADESEQSSDHICRRKKVHPRPRRVERTPSSSDRDSRQVVMNNKRFYTGKIDGRNENGRD</sequence>
<dbReference type="EMBL" id="JARGDH010000004">
    <property type="protein sequence ID" value="KAL0270027.1"/>
    <property type="molecule type" value="Genomic_DNA"/>
</dbReference>
<feature type="compositionally biased region" description="Polar residues" evidence="1">
    <location>
        <begin position="244"/>
        <end position="269"/>
    </location>
</feature>
<feature type="compositionally biased region" description="Basic and acidic residues" evidence="1">
    <location>
        <begin position="572"/>
        <end position="586"/>
    </location>
</feature>
<feature type="compositionally biased region" description="Basic and acidic residues" evidence="1">
    <location>
        <begin position="529"/>
        <end position="539"/>
    </location>
</feature>
<gene>
    <name evidence="2" type="ORF">PYX00_007569</name>
</gene>
<feature type="compositionally biased region" description="Polar residues" evidence="1">
    <location>
        <begin position="157"/>
        <end position="180"/>
    </location>
</feature>
<feature type="region of interest" description="Disordered" evidence="1">
    <location>
        <begin position="529"/>
        <end position="609"/>
    </location>
</feature>
<comment type="caution">
    <text evidence="2">The sequence shown here is derived from an EMBL/GenBank/DDBJ whole genome shotgun (WGS) entry which is preliminary data.</text>
</comment>
<organism evidence="2">
    <name type="scientific">Menopon gallinae</name>
    <name type="common">poultry shaft louse</name>
    <dbReference type="NCBI Taxonomy" id="328185"/>
    <lineage>
        <taxon>Eukaryota</taxon>
        <taxon>Metazoa</taxon>
        <taxon>Ecdysozoa</taxon>
        <taxon>Arthropoda</taxon>
        <taxon>Hexapoda</taxon>
        <taxon>Insecta</taxon>
        <taxon>Pterygota</taxon>
        <taxon>Neoptera</taxon>
        <taxon>Paraneoptera</taxon>
        <taxon>Psocodea</taxon>
        <taxon>Troctomorpha</taxon>
        <taxon>Phthiraptera</taxon>
        <taxon>Amblycera</taxon>
        <taxon>Menoponidae</taxon>
        <taxon>Menopon</taxon>
    </lineage>
</organism>
<dbReference type="GO" id="GO:0000226">
    <property type="term" value="P:microtubule cytoskeleton organization"/>
    <property type="evidence" value="ECO:0007669"/>
    <property type="project" value="TreeGrafter"/>
</dbReference>
<feature type="compositionally biased region" description="Basic and acidic residues" evidence="1">
    <location>
        <begin position="335"/>
        <end position="344"/>
    </location>
</feature>
<feature type="region of interest" description="Disordered" evidence="1">
    <location>
        <begin position="147"/>
        <end position="284"/>
    </location>
</feature>
<reference evidence="2" key="1">
    <citation type="journal article" date="2024" name="Gigascience">
        <title>Chromosome-level genome of the poultry shaft louse Menopon gallinae provides insight into the host-switching and adaptive evolution of parasitic lice.</title>
        <authorList>
            <person name="Xu Y."/>
            <person name="Ma L."/>
            <person name="Liu S."/>
            <person name="Liang Y."/>
            <person name="Liu Q."/>
            <person name="He Z."/>
            <person name="Tian L."/>
            <person name="Duan Y."/>
            <person name="Cai W."/>
            <person name="Li H."/>
            <person name="Song F."/>
        </authorList>
    </citation>
    <scope>NUCLEOTIDE SEQUENCE</scope>
    <source>
        <strain evidence="2">Cailab_2023a</strain>
    </source>
</reference>
<name>A0AAW2HJV3_9NEOP</name>
<feature type="region of interest" description="Disordered" evidence="1">
    <location>
        <begin position="451"/>
        <end position="487"/>
    </location>
</feature>
<evidence type="ECO:0000256" key="1">
    <source>
        <dbReference type="SAM" id="MobiDB-lite"/>
    </source>
</evidence>
<evidence type="ECO:0000313" key="2">
    <source>
        <dbReference type="EMBL" id="KAL0270027.1"/>
    </source>
</evidence>
<dbReference type="AlphaFoldDB" id="A0AAW2HJV3"/>
<protein>
    <submittedName>
        <fullName evidence="2">Uncharacterized protein</fullName>
    </submittedName>
</protein>
<dbReference type="GO" id="GO:0005930">
    <property type="term" value="C:axoneme"/>
    <property type="evidence" value="ECO:0007669"/>
    <property type="project" value="TreeGrafter"/>
</dbReference>
<feature type="compositionally biased region" description="Basic and acidic residues" evidence="1">
    <location>
        <begin position="600"/>
        <end position="609"/>
    </location>
</feature>
<dbReference type="PANTHER" id="PTHR14917:SF4">
    <property type="entry name" value="SPERMATOGENESIS-ASSOCIATED 7"/>
    <property type="match status" value="1"/>
</dbReference>
<dbReference type="Pfam" id="PF15244">
    <property type="entry name" value="HSD3"/>
    <property type="match status" value="1"/>
</dbReference>
<dbReference type="PANTHER" id="PTHR14917">
    <property type="entry name" value="SPERMATOGENESIS-ASSOCIATED PROTEIN 7"/>
    <property type="match status" value="1"/>
</dbReference>
<dbReference type="GO" id="GO:0036064">
    <property type="term" value="C:ciliary basal body"/>
    <property type="evidence" value="ECO:0007669"/>
    <property type="project" value="TreeGrafter"/>
</dbReference>
<accession>A0AAW2HJV3</accession>
<proteinExistence type="predicted"/>
<feature type="region of interest" description="Disordered" evidence="1">
    <location>
        <begin position="335"/>
        <end position="356"/>
    </location>
</feature>